<dbReference type="InterPro" id="IPR053149">
    <property type="entry name" value="TPK"/>
</dbReference>
<dbReference type="PANTHER" id="PTHR41299:SF1">
    <property type="entry name" value="THIAMINE PYROPHOSPHOKINASE"/>
    <property type="match status" value="1"/>
</dbReference>
<evidence type="ECO:0000256" key="3">
    <source>
        <dbReference type="ARBA" id="ARBA00022777"/>
    </source>
</evidence>
<dbReference type="SMART" id="SM00983">
    <property type="entry name" value="TPK_B1_binding"/>
    <property type="match status" value="1"/>
</dbReference>
<evidence type="ECO:0000313" key="7">
    <source>
        <dbReference type="EMBL" id="PWD87792.1"/>
    </source>
</evidence>
<evidence type="ECO:0000256" key="1">
    <source>
        <dbReference type="ARBA" id="ARBA00022679"/>
    </source>
</evidence>
<dbReference type="CDD" id="cd07995">
    <property type="entry name" value="TPK"/>
    <property type="match status" value="1"/>
</dbReference>
<dbReference type="GO" id="GO:0009229">
    <property type="term" value="P:thiamine diphosphate biosynthetic process"/>
    <property type="evidence" value="ECO:0007669"/>
    <property type="project" value="InterPro"/>
</dbReference>
<keyword evidence="4" id="KW-0067">ATP-binding</keyword>
<dbReference type="InterPro" id="IPR036759">
    <property type="entry name" value="TPK_catalytic_sf"/>
</dbReference>
<sequence length="230" mass="25530">MVRKKPTRAVILLPGTIHFEAVIASFSDWFQDAIVIAVDKGIDKAEKIAPLRCNSDVAVDYWVGDFDSSHHLEIAPTLYREKVRYPAEKDEIDTELALSLAREQGIDRFLLLGGIGGRLDHQTALLFLPVQYPATTFIHTDGVEKLHFLEAGRHYHFLLPLGTTVSLMALTDLAGINLSGVKWPLSNYALKLGSGLTYSNEVVEEQGIEVSIEKGDAWLYLLPADSKRSL</sequence>
<dbReference type="Pfam" id="PF04263">
    <property type="entry name" value="TPK_catalytic"/>
    <property type="match status" value="1"/>
</dbReference>
<name>A0A2U2ASV3_9GAMM</name>
<dbReference type="SUPFAM" id="SSF63862">
    <property type="entry name" value="Thiamin pyrophosphokinase, substrate-binding domain"/>
    <property type="match status" value="1"/>
</dbReference>
<dbReference type="AlphaFoldDB" id="A0A2U2ASV3"/>
<accession>A0A2U2ASV3</accession>
<dbReference type="InterPro" id="IPR007373">
    <property type="entry name" value="Thiamin_PyroPKinase_B1-bd"/>
</dbReference>
<dbReference type="GO" id="GO:0016301">
    <property type="term" value="F:kinase activity"/>
    <property type="evidence" value="ECO:0007669"/>
    <property type="project" value="UniProtKB-KW"/>
</dbReference>
<dbReference type="InterPro" id="IPR007371">
    <property type="entry name" value="TPK_catalytic"/>
</dbReference>
<dbReference type="NCBIfam" id="TIGR01378">
    <property type="entry name" value="thi_PPkinase"/>
    <property type="match status" value="1"/>
</dbReference>
<dbReference type="Proteomes" id="UP000245059">
    <property type="component" value="Unassembled WGS sequence"/>
</dbReference>
<protein>
    <recommendedName>
        <fullName evidence="5">Thiamine diphosphokinase</fullName>
        <ecNumber evidence="5">2.7.6.2</ecNumber>
    </recommendedName>
</protein>
<dbReference type="EMBL" id="QEWW01000001">
    <property type="protein sequence ID" value="PWD87792.1"/>
    <property type="molecule type" value="Genomic_DNA"/>
</dbReference>
<dbReference type="GO" id="GO:0005524">
    <property type="term" value="F:ATP binding"/>
    <property type="evidence" value="ECO:0007669"/>
    <property type="project" value="UniProtKB-KW"/>
</dbReference>
<dbReference type="GO" id="GO:0030975">
    <property type="term" value="F:thiamine binding"/>
    <property type="evidence" value="ECO:0007669"/>
    <property type="project" value="InterPro"/>
</dbReference>
<organism evidence="7 8">
    <name type="scientific">Ignatzschineria cameli</name>
    <dbReference type="NCBI Taxonomy" id="2182793"/>
    <lineage>
        <taxon>Bacteria</taxon>
        <taxon>Pseudomonadati</taxon>
        <taxon>Pseudomonadota</taxon>
        <taxon>Gammaproteobacteria</taxon>
        <taxon>Cardiobacteriales</taxon>
        <taxon>Ignatzschineriaceae</taxon>
        <taxon>Ignatzschineria</taxon>
    </lineage>
</organism>
<proteinExistence type="predicted"/>
<dbReference type="InterPro" id="IPR006282">
    <property type="entry name" value="Thi_PPkinase"/>
</dbReference>
<dbReference type="Pfam" id="PF04265">
    <property type="entry name" value="TPK_B1_binding"/>
    <property type="match status" value="1"/>
</dbReference>
<dbReference type="SUPFAM" id="SSF63999">
    <property type="entry name" value="Thiamin pyrophosphokinase, catalytic domain"/>
    <property type="match status" value="1"/>
</dbReference>
<comment type="caution">
    <text evidence="7">The sequence shown here is derived from an EMBL/GenBank/DDBJ whole genome shotgun (WGS) entry which is preliminary data.</text>
</comment>
<dbReference type="EC" id="2.7.6.2" evidence="5"/>
<evidence type="ECO:0000256" key="5">
    <source>
        <dbReference type="NCBIfam" id="TIGR01378"/>
    </source>
</evidence>
<keyword evidence="2" id="KW-0547">Nucleotide-binding</keyword>
<dbReference type="PANTHER" id="PTHR41299">
    <property type="entry name" value="THIAMINE PYROPHOSPHOKINASE"/>
    <property type="match status" value="1"/>
</dbReference>
<dbReference type="Gene3D" id="3.40.50.10240">
    <property type="entry name" value="Thiamin pyrophosphokinase, catalytic domain"/>
    <property type="match status" value="1"/>
</dbReference>
<dbReference type="GO" id="GO:0006772">
    <property type="term" value="P:thiamine metabolic process"/>
    <property type="evidence" value="ECO:0007669"/>
    <property type="project" value="UniProtKB-UniRule"/>
</dbReference>
<evidence type="ECO:0000259" key="6">
    <source>
        <dbReference type="SMART" id="SM00983"/>
    </source>
</evidence>
<dbReference type="GO" id="GO:0004788">
    <property type="term" value="F:thiamine diphosphokinase activity"/>
    <property type="evidence" value="ECO:0007669"/>
    <property type="project" value="UniProtKB-UniRule"/>
</dbReference>
<evidence type="ECO:0000256" key="2">
    <source>
        <dbReference type="ARBA" id="ARBA00022741"/>
    </source>
</evidence>
<reference evidence="8" key="1">
    <citation type="submission" date="2018-05" db="EMBL/GenBank/DDBJ databases">
        <title>Ignatzschineria dubaiensis sp. nov., isolated from necrotic foot tissues of dromedaries (Camelus dromedarius) and associated maggots in Dubai, United Arab Emirates.</title>
        <authorList>
            <person name="Tsang C.C."/>
            <person name="Tang J.Y.M."/>
            <person name="Fong J.Y.H."/>
            <person name="Kinne J."/>
            <person name="Lee H.H."/>
            <person name="Joseph M."/>
            <person name="Jose S."/>
            <person name="Schuster R.K."/>
            <person name="Tang Y."/>
            <person name="Sivakumar S."/>
            <person name="Chen J.H.K."/>
            <person name="Teng J.L.L."/>
            <person name="Lau S.K.P."/>
            <person name="Wernery U."/>
            <person name="Woo P.C.Y."/>
        </authorList>
    </citation>
    <scope>NUCLEOTIDE SEQUENCE [LARGE SCALE GENOMIC DNA]</scope>
    <source>
        <strain evidence="8">UAE-HKU57</strain>
    </source>
</reference>
<keyword evidence="1" id="KW-0808">Transferase</keyword>
<feature type="domain" description="Thiamin pyrophosphokinase thiamin-binding" evidence="6">
    <location>
        <begin position="152"/>
        <end position="217"/>
    </location>
</feature>
<evidence type="ECO:0000313" key="8">
    <source>
        <dbReference type="Proteomes" id="UP000245059"/>
    </source>
</evidence>
<gene>
    <name evidence="7" type="ORF">DC077_00460</name>
</gene>
<dbReference type="InterPro" id="IPR036371">
    <property type="entry name" value="TPK_B1-bd_sf"/>
</dbReference>
<keyword evidence="3 7" id="KW-0418">Kinase</keyword>
<evidence type="ECO:0000256" key="4">
    <source>
        <dbReference type="ARBA" id="ARBA00022840"/>
    </source>
</evidence>